<gene>
    <name evidence="2" type="ORF">RIF29_42328</name>
</gene>
<protein>
    <submittedName>
        <fullName evidence="2">Uncharacterized protein</fullName>
    </submittedName>
</protein>
<dbReference type="AlphaFoldDB" id="A0AAN9E7D6"/>
<accession>A0AAN9E7D6</accession>
<keyword evidence="3" id="KW-1185">Reference proteome</keyword>
<dbReference type="Proteomes" id="UP001372338">
    <property type="component" value="Unassembled WGS sequence"/>
</dbReference>
<evidence type="ECO:0000256" key="1">
    <source>
        <dbReference type="SAM" id="Phobius"/>
    </source>
</evidence>
<keyword evidence="1" id="KW-0472">Membrane</keyword>
<evidence type="ECO:0000313" key="3">
    <source>
        <dbReference type="Proteomes" id="UP001372338"/>
    </source>
</evidence>
<sequence>MIIRENDLECHGVHVFTVFLSLFVFSFATFSPSLSLLLIAHLPTPPLQNLCIKVLPFTLNKKPEPKSAKKKKKAPAFS</sequence>
<name>A0AAN9E7D6_CROPI</name>
<feature type="transmembrane region" description="Helical" evidence="1">
    <location>
        <begin position="12"/>
        <end position="40"/>
    </location>
</feature>
<dbReference type="EMBL" id="JAYWIO010000008">
    <property type="protein sequence ID" value="KAK7247445.1"/>
    <property type="molecule type" value="Genomic_DNA"/>
</dbReference>
<comment type="caution">
    <text evidence="2">The sequence shown here is derived from an EMBL/GenBank/DDBJ whole genome shotgun (WGS) entry which is preliminary data.</text>
</comment>
<organism evidence="2 3">
    <name type="scientific">Crotalaria pallida</name>
    <name type="common">Smooth rattlebox</name>
    <name type="synonym">Crotalaria striata</name>
    <dbReference type="NCBI Taxonomy" id="3830"/>
    <lineage>
        <taxon>Eukaryota</taxon>
        <taxon>Viridiplantae</taxon>
        <taxon>Streptophyta</taxon>
        <taxon>Embryophyta</taxon>
        <taxon>Tracheophyta</taxon>
        <taxon>Spermatophyta</taxon>
        <taxon>Magnoliopsida</taxon>
        <taxon>eudicotyledons</taxon>
        <taxon>Gunneridae</taxon>
        <taxon>Pentapetalae</taxon>
        <taxon>rosids</taxon>
        <taxon>fabids</taxon>
        <taxon>Fabales</taxon>
        <taxon>Fabaceae</taxon>
        <taxon>Papilionoideae</taxon>
        <taxon>50 kb inversion clade</taxon>
        <taxon>genistoids sensu lato</taxon>
        <taxon>core genistoids</taxon>
        <taxon>Crotalarieae</taxon>
        <taxon>Crotalaria</taxon>
    </lineage>
</organism>
<proteinExistence type="predicted"/>
<keyword evidence="1" id="KW-0812">Transmembrane</keyword>
<keyword evidence="1" id="KW-1133">Transmembrane helix</keyword>
<reference evidence="2 3" key="1">
    <citation type="submission" date="2024-01" db="EMBL/GenBank/DDBJ databases">
        <title>The genomes of 5 underutilized Papilionoideae crops provide insights into root nodulation and disease resistanc.</title>
        <authorList>
            <person name="Yuan L."/>
        </authorList>
    </citation>
    <scope>NUCLEOTIDE SEQUENCE [LARGE SCALE GENOMIC DNA]</scope>
    <source>
        <strain evidence="2">ZHUSHIDOU_FW_LH</strain>
        <tissue evidence="2">Leaf</tissue>
    </source>
</reference>
<evidence type="ECO:0000313" key="2">
    <source>
        <dbReference type="EMBL" id="KAK7247445.1"/>
    </source>
</evidence>